<dbReference type="FunFam" id="3.40.50.2000:FF:000063">
    <property type="entry name" value="Glycosyltransferase"/>
    <property type="match status" value="1"/>
</dbReference>
<gene>
    <name evidence="5" type="primary">LOC120251083</name>
</gene>
<name>A0AB40AL75_DIOCR</name>
<feature type="domain" description="Glycosyltransferase N-terminal" evidence="3">
    <location>
        <begin position="74"/>
        <end position="324"/>
    </location>
</feature>
<dbReference type="SUPFAM" id="SSF53756">
    <property type="entry name" value="UDP-Glycosyltransferase/glycogen phosphorylase"/>
    <property type="match status" value="1"/>
</dbReference>
<sequence>MASVHSKLLLSCVTPQKLKQIMPSDVVLTQNTPSRSHQFNPSNSTRLQLPRHRYPTPLLDQFLMAAKETEYKAHIVLVPLMAQGHIIPMIDIARLLAHRPGVLTTFVTTPLNAARSRPAISTILSSSLPVRFLELPFPCSAAGLPDGCENIDLIPFPDTEDIDLLRPAFLLVKNFFFGTALLRDPLLSLLRQQHPSPTCIIADVCLPWLSDVAEALRIPRFIFHGQCCFSLACYLSIHLNGLDRTITDETQRFLVPGLPQPIHVNKTEAPGFFSMPGWEKLRKDTIDAELSSDGIVLNTFNSLEGEYIEYYEKTLGKKALAIGPASLANRDVSSMAMRGNKTAIDEQQCLNWLDSKDPRSVIFVSFGSLALVKPLQLMEIGYGLEASGSPFIWVIKECEKWPVMEQWVAELKERTGDRSLIIIGWAPQVVILSHVAVSGFLTHCGWNSVLEAVSAGVVMATWPRNSDQFLNEKLVVEVLRIGVRVGGKPPSYVAMSKWNVVERDVVEKVVRSLMDKGKEGEERRERARELGVKARMAMEEGGSSWVDLSRLVDLASVHVVNK</sequence>
<evidence type="ECO:0000313" key="5">
    <source>
        <dbReference type="RefSeq" id="XP_039115558.1"/>
    </source>
</evidence>
<evidence type="ECO:0000256" key="1">
    <source>
        <dbReference type="ARBA" id="ARBA00009995"/>
    </source>
</evidence>
<evidence type="ECO:0000313" key="4">
    <source>
        <dbReference type="Proteomes" id="UP001515500"/>
    </source>
</evidence>
<organism evidence="4 5">
    <name type="scientific">Dioscorea cayennensis subsp. rotundata</name>
    <name type="common">White Guinea yam</name>
    <name type="synonym">Dioscorea rotundata</name>
    <dbReference type="NCBI Taxonomy" id="55577"/>
    <lineage>
        <taxon>Eukaryota</taxon>
        <taxon>Viridiplantae</taxon>
        <taxon>Streptophyta</taxon>
        <taxon>Embryophyta</taxon>
        <taxon>Tracheophyta</taxon>
        <taxon>Spermatophyta</taxon>
        <taxon>Magnoliopsida</taxon>
        <taxon>Liliopsida</taxon>
        <taxon>Dioscoreales</taxon>
        <taxon>Dioscoreaceae</taxon>
        <taxon>Dioscorea</taxon>
    </lineage>
</organism>
<dbReference type="Pfam" id="PF26168">
    <property type="entry name" value="Glyco_transf_N"/>
    <property type="match status" value="1"/>
</dbReference>
<evidence type="ECO:0000259" key="3">
    <source>
        <dbReference type="Pfam" id="PF26168"/>
    </source>
</evidence>
<comment type="similarity">
    <text evidence="1">Belongs to the UDP-glycosyltransferase family.</text>
</comment>
<keyword evidence="2" id="KW-0808">Transferase</keyword>
<dbReference type="InterPro" id="IPR058980">
    <property type="entry name" value="Glyco_transf_N"/>
</dbReference>
<dbReference type="GeneID" id="120251083"/>
<evidence type="ECO:0000256" key="2">
    <source>
        <dbReference type="ARBA" id="ARBA00022679"/>
    </source>
</evidence>
<dbReference type="Pfam" id="PF00201">
    <property type="entry name" value="UDPGT"/>
    <property type="match status" value="1"/>
</dbReference>
<dbReference type="InterPro" id="IPR002213">
    <property type="entry name" value="UDP_glucos_trans"/>
</dbReference>
<accession>A0AB40AL75</accession>
<protein>
    <submittedName>
        <fullName evidence="5">UDP-glycosyltransferase 73C6-like</fullName>
    </submittedName>
</protein>
<dbReference type="Gene3D" id="3.40.50.2000">
    <property type="entry name" value="Glycogen Phosphorylase B"/>
    <property type="match status" value="2"/>
</dbReference>
<reference evidence="5" key="1">
    <citation type="submission" date="2025-08" db="UniProtKB">
        <authorList>
            <consortium name="RefSeq"/>
        </authorList>
    </citation>
    <scope>IDENTIFICATION</scope>
</reference>
<proteinExistence type="inferred from homology"/>
<dbReference type="GO" id="GO:0035251">
    <property type="term" value="F:UDP-glucosyltransferase activity"/>
    <property type="evidence" value="ECO:0007669"/>
    <property type="project" value="TreeGrafter"/>
</dbReference>
<dbReference type="CDD" id="cd03784">
    <property type="entry name" value="GT1_Gtf-like"/>
    <property type="match status" value="1"/>
</dbReference>
<dbReference type="PANTHER" id="PTHR48047">
    <property type="entry name" value="GLYCOSYLTRANSFERASE"/>
    <property type="match status" value="1"/>
</dbReference>
<dbReference type="RefSeq" id="XP_039115558.1">
    <property type="nucleotide sequence ID" value="XM_039259624.1"/>
</dbReference>
<dbReference type="AlphaFoldDB" id="A0AB40AL75"/>
<dbReference type="PANTHER" id="PTHR48047:SF182">
    <property type="entry name" value="GLYCOSYLTRANSFERASE"/>
    <property type="match status" value="1"/>
</dbReference>
<dbReference type="Proteomes" id="UP001515500">
    <property type="component" value="Chromosome 20"/>
</dbReference>
<keyword evidence="4" id="KW-1185">Reference proteome</keyword>